<sequence>MTVQTKEITIAHSPDSDDAFMFYALAKDKLDTRGLTVHQVLKDIQSLNQDAINGRYEVSAISFAAYPLVKDRYKLMPCGASMGDNYGPMVIAKPGVNAENLKDKTVAIPGKLTTAYLTLNLWQPGLKVVEVPFDQIIDYVVEGKADAGLIIHEGQLMYQESGLELIVDLGVWWQKETGLPLPLGGNVVRKDLGDTLVKEVTDMFKSAIVYALEHRQDALDYAMTFARDMKRDLADKFVGMYVNELTVDYGERGRQAVRKLFEMAYEKGVTKELIVPEFVD</sequence>
<dbReference type="Gene3D" id="3.40.190.10">
    <property type="entry name" value="Periplasmic binding protein-like II"/>
    <property type="match status" value="2"/>
</dbReference>
<comment type="pathway">
    <text evidence="1 4">Quinol/quinone metabolism; menaquinone biosynthesis.</text>
</comment>
<dbReference type="EC" id="4.1.99.29" evidence="4"/>
<dbReference type="PANTHER" id="PTHR37167:SF1">
    <property type="entry name" value="1,4-DIHYDROXY-6-NAPHTOATE SYNTHASE"/>
    <property type="match status" value="1"/>
</dbReference>
<comment type="catalytic activity">
    <reaction evidence="4">
        <text>cyclic dehypoxanthinylfutalosinate = 1,4-dihydroxy-6-naphthoate + dihydroxyacetone</text>
        <dbReference type="Rhea" id="RHEA:33087"/>
        <dbReference type="ChEBI" id="CHEBI:16016"/>
        <dbReference type="ChEBI" id="CHEBI:64254"/>
        <dbReference type="ChEBI" id="CHEBI:64270"/>
        <dbReference type="EC" id="4.1.99.29"/>
    </reaction>
</comment>
<dbReference type="GO" id="GO:0009234">
    <property type="term" value="P:menaquinone biosynthetic process"/>
    <property type="evidence" value="ECO:0007669"/>
    <property type="project" value="UniProtKB-UniRule"/>
</dbReference>
<feature type="active site" description="Proton acceptor" evidence="4">
    <location>
        <position position="152"/>
    </location>
</feature>
<keyword evidence="2 4" id="KW-0474">Menaquinone biosynthesis</keyword>
<evidence type="ECO:0000256" key="4">
    <source>
        <dbReference type="HAMAP-Rule" id="MF_00996"/>
    </source>
</evidence>
<dbReference type="AlphaFoldDB" id="A0A8J7P8H3"/>
<evidence type="ECO:0000256" key="2">
    <source>
        <dbReference type="ARBA" id="ARBA00022428"/>
    </source>
</evidence>
<protein>
    <recommendedName>
        <fullName evidence="4">1,4-dihydroxy-6-naphtoate synthase</fullName>
        <ecNumber evidence="4">4.1.99.29</ecNumber>
    </recommendedName>
    <alternativeName>
        <fullName evidence="4">Menaquinone biosynthetic enzyme MqnD</fullName>
    </alternativeName>
</protein>
<reference evidence="5" key="1">
    <citation type="submission" date="2021-02" db="EMBL/GenBank/DDBJ databases">
        <title>Genome-Resolved Metagenomics of a Microbial Community Performing Photosynthetic Biological Nutrient Removal.</title>
        <authorList>
            <person name="Mcdaniel E.A."/>
        </authorList>
    </citation>
    <scope>NUCLEOTIDE SEQUENCE</scope>
    <source>
        <strain evidence="5">UWPOB_OBS1</strain>
    </source>
</reference>
<feature type="binding site" evidence="4">
    <location>
        <begin position="114"/>
        <end position="115"/>
    </location>
    <ligand>
        <name>substrate</name>
    </ligand>
</feature>
<keyword evidence="3 4" id="KW-0456">Lyase</keyword>
<dbReference type="Proteomes" id="UP000664277">
    <property type="component" value="Unassembled WGS sequence"/>
</dbReference>
<dbReference type="Pfam" id="PF02621">
    <property type="entry name" value="VitK2_biosynth"/>
    <property type="match status" value="1"/>
</dbReference>
<comment type="function">
    <text evidence="4">Catalyzes the conversion of cyclic dehypoxanthine futalosine (cyclic DHFL) into 1,4-dihydroxy-6-naphthoate, a step in the biosynthesis of menaquinone (MK, vitamin K2).</text>
</comment>
<dbReference type="HAMAP" id="MF_00996">
    <property type="entry name" value="MqnD"/>
    <property type="match status" value="1"/>
</dbReference>
<name>A0A8J7P8H3_9BACT</name>
<dbReference type="SUPFAM" id="SSF53850">
    <property type="entry name" value="Periplasmic binding protein-like II"/>
    <property type="match status" value="1"/>
</dbReference>
<dbReference type="InterPro" id="IPR030869">
    <property type="entry name" value="MqnD"/>
</dbReference>
<dbReference type="EMBL" id="JAFLCK010000026">
    <property type="protein sequence ID" value="MBN8661889.1"/>
    <property type="molecule type" value="Genomic_DNA"/>
</dbReference>
<comment type="caution">
    <text evidence="4">Lacks conserved residue(s) required for the propagation of feature annotation.</text>
</comment>
<evidence type="ECO:0000313" key="5">
    <source>
        <dbReference type="EMBL" id="MBN8661889.1"/>
    </source>
</evidence>
<dbReference type="GO" id="GO:0016830">
    <property type="term" value="F:carbon-carbon lyase activity"/>
    <property type="evidence" value="ECO:0007669"/>
    <property type="project" value="UniProtKB-UniRule"/>
</dbReference>
<gene>
    <name evidence="4" type="primary">mqnD</name>
    <name evidence="5" type="ORF">J0M35_16095</name>
</gene>
<organism evidence="5 6">
    <name type="scientific">Candidatus Obscuribacter phosphatis</name>
    <dbReference type="NCBI Taxonomy" id="1906157"/>
    <lineage>
        <taxon>Bacteria</taxon>
        <taxon>Bacillati</taxon>
        <taxon>Candidatus Melainabacteria</taxon>
        <taxon>Candidatus Obscuribacterales</taxon>
        <taxon>Candidatus Obscuribacteraceae</taxon>
        <taxon>Candidatus Obscuribacter</taxon>
    </lineage>
</organism>
<evidence type="ECO:0000256" key="1">
    <source>
        <dbReference type="ARBA" id="ARBA00004863"/>
    </source>
</evidence>
<dbReference type="PANTHER" id="PTHR37167">
    <property type="entry name" value="1,4-DIHYDROXY-6-NAPHTOATE SYNTHASE"/>
    <property type="match status" value="1"/>
</dbReference>
<dbReference type="UniPathway" id="UPA00079"/>
<dbReference type="InterPro" id="IPR003773">
    <property type="entry name" value="Menaquinone_biosynth"/>
</dbReference>
<evidence type="ECO:0000256" key="3">
    <source>
        <dbReference type="ARBA" id="ARBA00023239"/>
    </source>
</evidence>
<proteinExistence type="inferred from homology"/>
<dbReference type="CDD" id="cd13636">
    <property type="entry name" value="PBP2_Af1704"/>
    <property type="match status" value="1"/>
</dbReference>
<accession>A0A8J7P8H3</accession>
<comment type="caution">
    <text evidence="5">The sequence shown here is derived from an EMBL/GenBank/DDBJ whole genome shotgun (WGS) entry which is preliminary data.</text>
</comment>
<evidence type="ECO:0000313" key="6">
    <source>
        <dbReference type="Proteomes" id="UP000664277"/>
    </source>
</evidence>
<comment type="similarity">
    <text evidence="4">Belongs to the MqnA/MqnD family. MqnD subfamily.</text>
</comment>